<evidence type="ECO:0000256" key="1">
    <source>
        <dbReference type="ARBA" id="ARBA00022603"/>
    </source>
</evidence>
<dbReference type="Gene3D" id="3.40.1280.10">
    <property type="match status" value="1"/>
</dbReference>
<gene>
    <name evidence="4" type="ORF">CLAFUR5_03002</name>
</gene>
<evidence type="ECO:0000259" key="3">
    <source>
        <dbReference type="Pfam" id="PF00588"/>
    </source>
</evidence>
<dbReference type="EMBL" id="CP090164">
    <property type="protein sequence ID" value="UJO14475.1"/>
    <property type="molecule type" value="Genomic_DNA"/>
</dbReference>
<accession>A0A9Q8P5U2</accession>
<dbReference type="PANTHER" id="PTHR12029:SF11">
    <property type="entry name" value="METHYLTRANSFERASE TARBP1-RELATED"/>
    <property type="match status" value="1"/>
</dbReference>
<dbReference type="Proteomes" id="UP000756132">
    <property type="component" value="Chromosome 2"/>
</dbReference>
<dbReference type="CDD" id="cd18091">
    <property type="entry name" value="SpoU-like_TRM3-like"/>
    <property type="match status" value="1"/>
</dbReference>
<reference evidence="4" key="2">
    <citation type="journal article" date="2022" name="Microb. Genom.">
        <title>A chromosome-scale genome assembly of the tomato pathogen Cladosporium fulvum reveals a compartmentalized genome architecture and the presence of a dispensable chromosome.</title>
        <authorList>
            <person name="Zaccaron A.Z."/>
            <person name="Chen L.H."/>
            <person name="Samaras A."/>
            <person name="Stergiopoulos I."/>
        </authorList>
    </citation>
    <scope>NUCLEOTIDE SEQUENCE</scope>
    <source>
        <strain evidence="4">Race5_Kim</strain>
    </source>
</reference>
<reference evidence="4" key="1">
    <citation type="submission" date="2021-12" db="EMBL/GenBank/DDBJ databases">
        <authorList>
            <person name="Zaccaron A."/>
            <person name="Stergiopoulos I."/>
        </authorList>
    </citation>
    <scope>NUCLEOTIDE SEQUENCE</scope>
    <source>
        <strain evidence="4">Race5_Kim</strain>
    </source>
</reference>
<dbReference type="InterPro" id="IPR029026">
    <property type="entry name" value="tRNA_m1G_MTases_N"/>
</dbReference>
<evidence type="ECO:0000256" key="2">
    <source>
        <dbReference type="ARBA" id="ARBA00022679"/>
    </source>
</evidence>
<dbReference type="GO" id="GO:0016423">
    <property type="term" value="F:tRNA (guanine) methyltransferase activity"/>
    <property type="evidence" value="ECO:0007669"/>
    <property type="project" value="InterPro"/>
</dbReference>
<proteinExistence type="predicted"/>
<dbReference type="InterPro" id="IPR044748">
    <property type="entry name" value="Trm3/TARBP1_C"/>
</dbReference>
<dbReference type="InterPro" id="IPR001537">
    <property type="entry name" value="SpoU_MeTrfase"/>
</dbReference>
<dbReference type="GO" id="GO:0030488">
    <property type="term" value="P:tRNA methylation"/>
    <property type="evidence" value="ECO:0007669"/>
    <property type="project" value="InterPro"/>
</dbReference>
<dbReference type="InterPro" id="IPR029028">
    <property type="entry name" value="Alpha/beta_knot_MTases"/>
</dbReference>
<evidence type="ECO:0000313" key="5">
    <source>
        <dbReference type="Proteomes" id="UP000756132"/>
    </source>
</evidence>
<dbReference type="Pfam" id="PF00588">
    <property type="entry name" value="SpoU_methylase"/>
    <property type="match status" value="1"/>
</dbReference>
<evidence type="ECO:0000313" key="4">
    <source>
        <dbReference type="EMBL" id="UJO14475.1"/>
    </source>
</evidence>
<sequence>MRAVSKILLRSRSLHLPRSTIFAAKFSYMSALRSSTARLLLERVKEDERSHVVQQLASSLDEESGRADVDLTATLLGLHHDDAAHKVLLSRLQRLIERGDYDQVAAVCNDHHVLLQAVCVSASKDVSDLAEGVQGSRSKWIAVATSPRAVKGQRNGMTGENDETMTVAITRTVQILHFLNRVGFTSIADDEIRSLLESCYVLVGASDKGLYTAAQETISSMLGMRRSLSFNEQHKLWQCIRHLARSTDVTYETIGFSLWLRWISSSPNIDARIFSDQEYWDLTVSGLRYGDSERRKAALQILKTSVGMCVQDPALISAITSNGDHVPAPSAVADQYARYSTVFETIILGRYLNQVMECEADLDFLSSSQSVVNPVWLYTLLTCAFNPKLQESNRKYIGTWIMASKPRLDDVDVYLDFFRQAFLPWVTGGHMFTSTLHREGELTCCEHGDRLALYIAELLQNTSAVANGVVDAILESVLSRQANNFAYAIAYLVEGIRQAYLASDKLVLSTAQLESIARIPTWAGLPEVSRDYILATSWNLSHHYVQRHGEQAATKPVTSSARKWQEVLERATALPLEASAHVHGNIASMALVQSNRDRNEGDAIQKVVTAVAQLESADQSNDALRLKEMLEDVFESADYLEYPMSLLTVLPMLVPHRRLVELALAESATTSGLDELLTEKVSRLLELAQKRAYLLAPIVTAVRDASLQIPNSSAMLRLDQAVIGLAEHPPGLTIDARLEDAIIPLLQGLDPGMTRFDHSFYFGPRQSYGYAALLDLVSRLGAVDRRVIQQVAETILERWSTQKVPAPSVSPWKTGLQLQVLLLALEQYLPYVDHEEAMSVVSDLYHNLSVEPLPKYRYLLEWMIARAYIHHPGLKNGILDHLRTKDHHSNPKFLASLMKLGVTLAKVEGSTEAFAFDLAALFVPMAASSKVVIRHEAQWSVPNLMDLARERKWATITSNTALTELDAYIRSLERFGDPPLERQIDKLDPVKDHTLTHLVEGPWYELDHVEQRQTSREDFVALYAKDPASLPPSCMPLGDPIPSARSTTPSAKSSILPKTKDDKISRNITTITNALTSTSLSTSTTALQTKGAAYLSSTRTRHTTLLVIASLVDNPYNLGGISRASEIFGAGTFFVPSTNVLSNKDFTSTSVSSHFHFPILPLPASDLATFLATKKREEGYKVVGIEQTDRSVILGEKECVLPEKCVLVLGSEREGIPAQVLGECDVLVEIRQVGITRSLNVQTAAGIVLCEYGRQHAKQK</sequence>
<name>A0A9Q8P5U2_PASFU</name>
<organism evidence="4 5">
    <name type="scientific">Passalora fulva</name>
    <name type="common">Tomato leaf mold</name>
    <name type="synonym">Cladosporium fulvum</name>
    <dbReference type="NCBI Taxonomy" id="5499"/>
    <lineage>
        <taxon>Eukaryota</taxon>
        <taxon>Fungi</taxon>
        <taxon>Dikarya</taxon>
        <taxon>Ascomycota</taxon>
        <taxon>Pezizomycotina</taxon>
        <taxon>Dothideomycetes</taxon>
        <taxon>Dothideomycetidae</taxon>
        <taxon>Mycosphaerellales</taxon>
        <taxon>Mycosphaerellaceae</taxon>
        <taxon>Fulvia</taxon>
    </lineage>
</organism>
<feature type="domain" description="tRNA/rRNA methyltransferase SpoU type" evidence="3">
    <location>
        <begin position="1105"/>
        <end position="1249"/>
    </location>
</feature>
<keyword evidence="1 4" id="KW-0489">Methyltransferase</keyword>
<dbReference type="SUPFAM" id="SSF75217">
    <property type="entry name" value="alpha/beta knot"/>
    <property type="match status" value="1"/>
</dbReference>
<dbReference type="GeneID" id="71982880"/>
<dbReference type="RefSeq" id="XP_047758841.1">
    <property type="nucleotide sequence ID" value="XM_047902150.1"/>
</dbReference>
<dbReference type="PANTHER" id="PTHR12029">
    <property type="entry name" value="RNA METHYLTRANSFERASE"/>
    <property type="match status" value="1"/>
</dbReference>
<dbReference type="AlphaFoldDB" id="A0A9Q8P5U2"/>
<keyword evidence="2" id="KW-0808">Transferase</keyword>
<keyword evidence="5" id="KW-1185">Reference proteome</keyword>
<dbReference type="OrthoDB" id="241340at2759"/>
<dbReference type="InterPro" id="IPR045330">
    <property type="entry name" value="TRM3/TARBP1"/>
</dbReference>
<protein>
    <submittedName>
        <fullName evidence="4">Methyltransferase TARBP1</fullName>
    </submittedName>
</protein>
<dbReference type="KEGG" id="ffu:CLAFUR5_03002"/>
<dbReference type="GO" id="GO:0003723">
    <property type="term" value="F:RNA binding"/>
    <property type="evidence" value="ECO:0007669"/>
    <property type="project" value="InterPro"/>
</dbReference>